<dbReference type="AlphaFoldDB" id="A0A382SQ11"/>
<proteinExistence type="predicted"/>
<name>A0A382SQ11_9ZZZZ</name>
<gene>
    <name evidence="1" type="ORF">METZ01_LOCUS364102</name>
</gene>
<dbReference type="EMBL" id="UINC01130279">
    <property type="protein sequence ID" value="SVD11248.1"/>
    <property type="molecule type" value="Genomic_DNA"/>
</dbReference>
<reference evidence="1" key="1">
    <citation type="submission" date="2018-05" db="EMBL/GenBank/DDBJ databases">
        <authorList>
            <person name="Lanie J.A."/>
            <person name="Ng W.-L."/>
            <person name="Kazmierczak K.M."/>
            <person name="Andrzejewski T.M."/>
            <person name="Davidsen T.M."/>
            <person name="Wayne K.J."/>
            <person name="Tettelin H."/>
            <person name="Glass J.I."/>
            <person name="Rusch D."/>
            <person name="Podicherti R."/>
            <person name="Tsui H.-C.T."/>
            <person name="Winkler M.E."/>
        </authorList>
    </citation>
    <scope>NUCLEOTIDE SEQUENCE</scope>
</reference>
<evidence type="ECO:0000313" key="1">
    <source>
        <dbReference type="EMBL" id="SVD11248.1"/>
    </source>
</evidence>
<organism evidence="1">
    <name type="scientific">marine metagenome</name>
    <dbReference type="NCBI Taxonomy" id="408172"/>
    <lineage>
        <taxon>unclassified sequences</taxon>
        <taxon>metagenomes</taxon>
        <taxon>ecological metagenomes</taxon>
    </lineage>
</organism>
<accession>A0A382SQ11</accession>
<sequence>MTLLFILLTNDFFGNAAVCEQVTNYGYLMTKIGSVSNGD</sequence>
<protein>
    <submittedName>
        <fullName evidence="1">Uncharacterized protein</fullName>
    </submittedName>
</protein>